<dbReference type="STRING" id="407022.SAMN05661044_00507"/>
<evidence type="ECO:0000313" key="2">
    <source>
        <dbReference type="EMBL" id="SEK54613.1"/>
    </source>
</evidence>
<evidence type="ECO:0000259" key="1">
    <source>
        <dbReference type="Pfam" id="PF14403"/>
    </source>
</evidence>
<evidence type="ECO:0000313" key="3">
    <source>
        <dbReference type="Proteomes" id="UP000199421"/>
    </source>
</evidence>
<feature type="domain" description="Circularly permuted ATP-grasp type 2" evidence="1">
    <location>
        <begin position="82"/>
        <end position="458"/>
    </location>
</feature>
<dbReference type="RefSeq" id="WP_093317877.1">
    <property type="nucleotide sequence ID" value="NZ_FOAF01000001.1"/>
</dbReference>
<dbReference type="EMBL" id="FOAF01000001">
    <property type="protein sequence ID" value="SEK54613.1"/>
    <property type="molecule type" value="Genomic_DNA"/>
</dbReference>
<organism evidence="2 3">
    <name type="scientific">Olivibacter domesticus</name>
    <name type="common">Pseudosphingobacterium domesticum</name>
    <dbReference type="NCBI Taxonomy" id="407022"/>
    <lineage>
        <taxon>Bacteria</taxon>
        <taxon>Pseudomonadati</taxon>
        <taxon>Bacteroidota</taxon>
        <taxon>Sphingobacteriia</taxon>
        <taxon>Sphingobacteriales</taxon>
        <taxon>Sphingobacteriaceae</taxon>
        <taxon>Olivibacter</taxon>
    </lineage>
</organism>
<name>A0A1H7HW82_OLID1</name>
<dbReference type="PANTHER" id="PTHR34595">
    <property type="entry name" value="BLR5612 PROTEIN"/>
    <property type="match status" value="1"/>
</dbReference>
<sequence length="486" mass="55201">MSKEHFLNEYIYHENTWDEMYDSKNIRQQYSHVFSMLKNLDVDSMSNRHRLAGELFLNQGITFTVYNNNEGIERIFPFDIIPRIITGDEWNEIEKGIIQRLKALNLFLKDIYHEQQILHDGIVPLELIASCPHYTREAYGIRVPHDIYVHISGIDLIRGSDGKFYVLEDNLRTPSGVSYMLENREVTKRIFPDILSTSNVRSVTHYPMLLHEILLELAASQIADPYIVILTPGIFNSAYYEHTFLAKQMGVDLVEGRDLVVDNHKVYTKTTKGLKQVNVIYRRVDDEYLDPLVFKQDSLLGVPGLLSTYRKGNVAIVNAVGNGVADDKAVYAYVPEMIKYYLNEEPILNNIPTYQLSDPEALKYAISNINNLVIKNTNQSGGYGMIMGNSINERDWLKAKAEIEKNPRNYVAQPIIQLSTVPCFINGKIQPRHVDLRPYALYGPQGIKLVPGGLTRVALTEGSLVVNSSQGGGSKDTWIIDNPTSN</sequence>
<gene>
    <name evidence="2" type="ORF">SAMN05661044_00507</name>
</gene>
<dbReference type="InterPro" id="IPR051680">
    <property type="entry name" value="ATP-dep_Glu-Cys_Ligase-2"/>
</dbReference>
<dbReference type="SUPFAM" id="SSF56059">
    <property type="entry name" value="Glutathione synthetase ATP-binding domain-like"/>
    <property type="match status" value="1"/>
</dbReference>
<dbReference type="InterPro" id="IPR016450">
    <property type="entry name" value="UCP005522"/>
</dbReference>
<proteinExistence type="predicted"/>
<dbReference type="OrthoDB" id="9803842at2"/>
<dbReference type="InterPro" id="IPR025841">
    <property type="entry name" value="CP_ATPgrasp_2"/>
</dbReference>
<dbReference type="AlphaFoldDB" id="A0A1H7HW82"/>
<dbReference type="Proteomes" id="UP000199421">
    <property type="component" value="Unassembled WGS sequence"/>
</dbReference>
<accession>A0A1H7HW82</accession>
<dbReference type="PANTHER" id="PTHR34595:SF7">
    <property type="entry name" value="SLL1039 PROTEIN"/>
    <property type="match status" value="1"/>
</dbReference>
<keyword evidence="3" id="KW-1185">Reference proteome</keyword>
<protein>
    <submittedName>
        <fullName evidence="2">Uncharacterized conserved protein, circularly permuted ATPgrasp superfamily</fullName>
    </submittedName>
</protein>
<dbReference type="Gene3D" id="3.40.50.11290">
    <property type="match status" value="1"/>
</dbReference>
<dbReference type="Pfam" id="PF14403">
    <property type="entry name" value="CP_ATPgrasp_2"/>
    <property type="match status" value="1"/>
</dbReference>
<dbReference type="PIRSF" id="PIRSF005522">
    <property type="entry name" value="UCP005522"/>
    <property type="match status" value="1"/>
</dbReference>
<dbReference type="Gene3D" id="3.30.1490.270">
    <property type="match status" value="1"/>
</dbReference>
<reference evidence="3" key="1">
    <citation type="submission" date="2016-10" db="EMBL/GenBank/DDBJ databases">
        <authorList>
            <person name="Varghese N."/>
            <person name="Submissions S."/>
        </authorList>
    </citation>
    <scope>NUCLEOTIDE SEQUENCE [LARGE SCALE GENOMIC DNA]</scope>
    <source>
        <strain evidence="3">DSM 18733</strain>
    </source>
</reference>